<keyword evidence="3 7" id="KW-0479">Metal-binding</keyword>
<sequence length="355" mass="37901">MSGLMQDAVVLEKKGLIKIEHRQVPNIKDPHYVKIQIKATGICGSDVHYYTHGSIGDFVVKSPMVLGHESSGVVVEIGDAVTSLKIGDRVAVEPGVPSRYSKETLSGRYNLCPHMAFAATPPYDGTLVKYFLAPEDFVYKLADHVSFEEGAMAEPLAVAVHANRLGNTSFGKTALILGAGPVGLLTGATARAFGATDVVFVDIFESKLERAKQFGATHTILWNASSDEATLVHETVKVLAGGRPDIVFECSGAEKCIRAAVKACARGGIVVQVGMGKDDVSFPITELSVKEATLKGSFRYAAGDYDAAVKLLSTGQVNAKPLITKVFPFTEAVQAYQYNVEHAKDVAKTIITGPE</sequence>
<dbReference type="CDD" id="cd05285">
    <property type="entry name" value="sorbitol_DH"/>
    <property type="match status" value="1"/>
</dbReference>
<keyword evidence="10" id="KW-1185">Reference proteome</keyword>
<dbReference type="PANTHER" id="PTHR43161:SF9">
    <property type="entry name" value="SORBITOL DEHYDROGENASE"/>
    <property type="match status" value="1"/>
</dbReference>
<organism evidence="9 10">
    <name type="scientific">Torulaspora globosa</name>
    <dbReference type="NCBI Taxonomy" id="48254"/>
    <lineage>
        <taxon>Eukaryota</taxon>
        <taxon>Fungi</taxon>
        <taxon>Dikarya</taxon>
        <taxon>Ascomycota</taxon>
        <taxon>Saccharomycotina</taxon>
        <taxon>Saccharomycetes</taxon>
        <taxon>Saccharomycetales</taxon>
        <taxon>Saccharomycetaceae</taxon>
        <taxon>Torulaspora</taxon>
    </lineage>
</organism>
<dbReference type="SUPFAM" id="SSF51735">
    <property type="entry name" value="NAD(P)-binding Rossmann-fold domains"/>
    <property type="match status" value="1"/>
</dbReference>
<dbReference type="Pfam" id="PF08240">
    <property type="entry name" value="ADH_N"/>
    <property type="match status" value="1"/>
</dbReference>
<dbReference type="GO" id="GO:0003939">
    <property type="term" value="F:L-iditol 2-dehydrogenase (NAD+) activity"/>
    <property type="evidence" value="ECO:0007669"/>
    <property type="project" value="TreeGrafter"/>
</dbReference>
<reference evidence="9 10" key="1">
    <citation type="submission" date="2020-06" db="EMBL/GenBank/DDBJ databases">
        <title>The yeast mating-type switching endonuclease HO is a domesticated member of an unorthodox homing genetic element family.</title>
        <authorList>
            <person name="Coughlan A.Y."/>
            <person name="Lombardi L."/>
            <person name="Braun-Galleani S."/>
            <person name="Martos A.R."/>
            <person name="Galeote V."/>
            <person name="Bigey F."/>
            <person name="Dequin S."/>
            <person name="Byrne K.P."/>
            <person name="Wolfe K.H."/>
        </authorList>
    </citation>
    <scope>NUCLEOTIDE SEQUENCE [LARGE SCALE GENOMIC DNA]</scope>
    <source>
        <strain evidence="9 10">CBS764</strain>
    </source>
</reference>
<dbReference type="FunFam" id="3.40.50.720:FF:000068">
    <property type="entry name" value="Sorbitol dehydrogenase"/>
    <property type="match status" value="1"/>
</dbReference>
<dbReference type="Proteomes" id="UP000515788">
    <property type="component" value="Chromosome 2"/>
</dbReference>
<dbReference type="InterPro" id="IPR020843">
    <property type="entry name" value="ER"/>
</dbReference>
<dbReference type="InterPro" id="IPR013154">
    <property type="entry name" value="ADH-like_N"/>
</dbReference>
<dbReference type="Gene3D" id="3.90.180.10">
    <property type="entry name" value="Medium-chain alcohol dehydrogenases, catalytic domain"/>
    <property type="match status" value="1"/>
</dbReference>
<evidence type="ECO:0000256" key="7">
    <source>
        <dbReference type="RuleBase" id="RU361277"/>
    </source>
</evidence>
<dbReference type="InterPro" id="IPR013149">
    <property type="entry name" value="ADH-like_C"/>
</dbReference>
<dbReference type="SUPFAM" id="SSF50129">
    <property type="entry name" value="GroES-like"/>
    <property type="match status" value="1"/>
</dbReference>
<dbReference type="Gene3D" id="3.40.50.720">
    <property type="entry name" value="NAD(P)-binding Rossmann-like Domain"/>
    <property type="match status" value="1"/>
</dbReference>
<dbReference type="InterPro" id="IPR011032">
    <property type="entry name" value="GroES-like_sf"/>
</dbReference>
<dbReference type="SMART" id="SM00829">
    <property type="entry name" value="PKS_ER"/>
    <property type="match status" value="1"/>
</dbReference>
<keyword evidence="4 7" id="KW-0862">Zinc</keyword>
<dbReference type="GO" id="GO:0006062">
    <property type="term" value="P:sorbitol catabolic process"/>
    <property type="evidence" value="ECO:0007669"/>
    <property type="project" value="TreeGrafter"/>
</dbReference>
<dbReference type="EMBL" id="CP059247">
    <property type="protein sequence ID" value="QLL31819.1"/>
    <property type="molecule type" value="Genomic_DNA"/>
</dbReference>
<dbReference type="PROSITE" id="PS00059">
    <property type="entry name" value="ADH_ZINC"/>
    <property type="match status" value="1"/>
</dbReference>
<comment type="cofactor">
    <cofactor evidence="1 7">
        <name>Zn(2+)</name>
        <dbReference type="ChEBI" id="CHEBI:29105"/>
    </cofactor>
</comment>
<dbReference type="KEGG" id="tgb:HG536_0B06870"/>
<evidence type="ECO:0000313" key="9">
    <source>
        <dbReference type="EMBL" id="QLL31819.1"/>
    </source>
</evidence>
<gene>
    <name evidence="9" type="ORF">HG536_0B06870</name>
</gene>
<accession>A0A7G3ZE83</accession>
<dbReference type="InterPro" id="IPR036291">
    <property type="entry name" value="NAD(P)-bd_dom_sf"/>
</dbReference>
<dbReference type="AlphaFoldDB" id="A0A7G3ZE83"/>
<evidence type="ECO:0000259" key="8">
    <source>
        <dbReference type="SMART" id="SM00829"/>
    </source>
</evidence>
<dbReference type="PANTHER" id="PTHR43161">
    <property type="entry name" value="SORBITOL DEHYDROGENASE"/>
    <property type="match status" value="1"/>
</dbReference>
<evidence type="ECO:0000256" key="5">
    <source>
        <dbReference type="ARBA" id="ARBA00023002"/>
    </source>
</evidence>
<evidence type="ECO:0000256" key="2">
    <source>
        <dbReference type="ARBA" id="ARBA00008072"/>
    </source>
</evidence>
<evidence type="ECO:0000256" key="3">
    <source>
        <dbReference type="ARBA" id="ARBA00022723"/>
    </source>
</evidence>
<name>A0A7G3ZE83_9SACH</name>
<dbReference type="GO" id="GO:0008270">
    <property type="term" value="F:zinc ion binding"/>
    <property type="evidence" value="ECO:0007669"/>
    <property type="project" value="InterPro"/>
</dbReference>
<dbReference type="GeneID" id="59324938"/>
<dbReference type="OrthoDB" id="3941538at2759"/>
<dbReference type="InterPro" id="IPR002328">
    <property type="entry name" value="ADH_Zn_CS"/>
</dbReference>
<feature type="domain" description="Enoyl reductase (ER)" evidence="8">
    <location>
        <begin position="15"/>
        <end position="351"/>
    </location>
</feature>
<evidence type="ECO:0000256" key="6">
    <source>
        <dbReference type="ARBA" id="ARBA00023027"/>
    </source>
</evidence>
<evidence type="ECO:0000256" key="4">
    <source>
        <dbReference type="ARBA" id="ARBA00022833"/>
    </source>
</evidence>
<evidence type="ECO:0000313" key="10">
    <source>
        <dbReference type="Proteomes" id="UP000515788"/>
    </source>
</evidence>
<protein>
    <recommendedName>
        <fullName evidence="8">Enoyl reductase (ER) domain-containing protein</fullName>
    </recommendedName>
</protein>
<comment type="similarity">
    <text evidence="2 7">Belongs to the zinc-containing alcohol dehydrogenase family.</text>
</comment>
<keyword evidence="5" id="KW-0560">Oxidoreductase</keyword>
<evidence type="ECO:0000256" key="1">
    <source>
        <dbReference type="ARBA" id="ARBA00001947"/>
    </source>
</evidence>
<dbReference type="Pfam" id="PF00107">
    <property type="entry name" value="ADH_zinc_N"/>
    <property type="match status" value="1"/>
</dbReference>
<keyword evidence="6" id="KW-0520">NAD</keyword>
<dbReference type="RefSeq" id="XP_037138494.1">
    <property type="nucleotide sequence ID" value="XM_037282599.1"/>
</dbReference>
<dbReference type="InterPro" id="IPR045306">
    <property type="entry name" value="SDH-like"/>
</dbReference>
<proteinExistence type="inferred from homology"/>